<evidence type="ECO:0000313" key="3">
    <source>
        <dbReference type="EMBL" id="NYR14804.1"/>
    </source>
</evidence>
<keyword evidence="1" id="KW-0812">Transmembrane</keyword>
<feature type="domain" description="EamA" evidence="2">
    <location>
        <begin position="138"/>
        <end position="267"/>
    </location>
</feature>
<dbReference type="InterPro" id="IPR000620">
    <property type="entry name" value="EamA_dom"/>
</dbReference>
<feature type="transmembrane region" description="Helical" evidence="1">
    <location>
        <begin position="220"/>
        <end position="239"/>
    </location>
</feature>
<feature type="transmembrane region" description="Helical" evidence="1">
    <location>
        <begin position="164"/>
        <end position="182"/>
    </location>
</feature>
<dbReference type="PANTHER" id="PTHR22911:SF137">
    <property type="entry name" value="SOLUTE CARRIER FAMILY 35 MEMBER G2-RELATED"/>
    <property type="match status" value="1"/>
</dbReference>
<reference evidence="3 4" key="1">
    <citation type="journal article" date="2020" name="Nat. Commun.">
        <title>The structures of two archaeal type IV pili illuminate evolutionary relationships.</title>
        <authorList>
            <person name="Wang F."/>
            <person name="Baquero D.P."/>
            <person name="Su Z."/>
            <person name="Beltran L.C."/>
            <person name="Prangishvili D."/>
            <person name="Krupovic M."/>
            <person name="Egelman E.H."/>
        </authorList>
    </citation>
    <scope>NUCLEOTIDE SEQUENCE [LARGE SCALE GENOMIC DNA]</scope>
    <source>
        <strain evidence="3 4">2GA</strain>
    </source>
</reference>
<dbReference type="InterPro" id="IPR037185">
    <property type="entry name" value="EmrE-like"/>
</dbReference>
<feature type="transmembrane region" description="Helical" evidence="1">
    <location>
        <begin position="194"/>
        <end position="214"/>
    </location>
</feature>
<dbReference type="Pfam" id="PF00892">
    <property type="entry name" value="EamA"/>
    <property type="match status" value="2"/>
</dbReference>
<gene>
    <name evidence="3" type="ORF">HC235_02275</name>
</gene>
<keyword evidence="1" id="KW-0472">Membrane</keyword>
<dbReference type="RefSeq" id="WP_011900165.1">
    <property type="nucleotide sequence ID" value="NZ_JAAVJF010000001.1"/>
</dbReference>
<dbReference type="PANTHER" id="PTHR22911">
    <property type="entry name" value="ACYL-MALONYL CONDENSING ENZYME-RELATED"/>
    <property type="match status" value="1"/>
</dbReference>
<feature type="transmembrane region" description="Helical" evidence="1">
    <location>
        <begin position="251"/>
        <end position="269"/>
    </location>
</feature>
<keyword evidence="4" id="KW-1185">Reference proteome</keyword>
<dbReference type="Proteomes" id="UP000554766">
    <property type="component" value="Unassembled WGS sequence"/>
</dbReference>
<sequence length="270" mass="27774">MIGLLSALLATLLFSINAPIAYAASRRGVSPQALVALRNLVALAVLLPLADFRISGTALGVVLLSALLGPGLGDYSYFKAMAQSGVATAITVGYTYVFTAQFFSWLLGVERLKVGTALGAVLAFAGLYIALGGRPRGLGVLYGAFASLSWGLASVLLGVASKEATPFTVAVVRSALLVPLFAPFSKLQGLRKEGLLYAALSGVVGQALGSVFFIHAMSQIGVAATVIATSLTPILSQILDRAINKTRISPKYILGASLVGSGIALSVMTN</sequence>
<evidence type="ECO:0000313" key="4">
    <source>
        <dbReference type="Proteomes" id="UP000554766"/>
    </source>
</evidence>
<comment type="caution">
    <text evidence="3">The sequence shown here is derived from an EMBL/GenBank/DDBJ whole genome shotgun (WGS) entry which is preliminary data.</text>
</comment>
<dbReference type="EMBL" id="JAAVJF010000001">
    <property type="protein sequence ID" value="NYR14804.1"/>
    <property type="molecule type" value="Genomic_DNA"/>
</dbReference>
<keyword evidence="1" id="KW-1133">Transmembrane helix</keyword>
<feature type="transmembrane region" description="Helical" evidence="1">
    <location>
        <begin position="112"/>
        <end position="131"/>
    </location>
</feature>
<feature type="domain" description="EamA" evidence="2">
    <location>
        <begin position="1"/>
        <end position="130"/>
    </location>
</feature>
<proteinExistence type="predicted"/>
<evidence type="ECO:0000259" key="2">
    <source>
        <dbReference type="Pfam" id="PF00892"/>
    </source>
</evidence>
<dbReference type="GeneID" id="5056252"/>
<name>A0A7L4P825_9CREN</name>
<dbReference type="AlphaFoldDB" id="A0A7L4P825"/>
<accession>A0A7L4P825</accession>
<dbReference type="OMA" id="IGYTYIF"/>
<dbReference type="SUPFAM" id="SSF103481">
    <property type="entry name" value="Multidrug resistance efflux transporter EmrE"/>
    <property type="match status" value="2"/>
</dbReference>
<feature type="transmembrane region" description="Helical" evidence="1">
    <location>
        <begin position="39"/>
        <end position="68"/>
    </location>
</feature>
<evidence type="ECO:0000256" key="1">
    <source>
        <dbReference type="SAM" id="Phobius"/>
    </source>
</evidence>
<organism evidence="3 4">
    <name type="scientific">Pyrobaculum arsenaticum</name>
    <dbReference type="NCBI Taxonomy" id="121277"/>
    <lineage>
        <taxon>Archaea</taxon>
        <taxon>Thermoproteota</taxon>
        <taxon>Thermoprotei</taxon>
        <taxon>Thermoproteales</taxon>
        <taxon>Thermoproteaceae</taxon>
        <taxon>Pyrobaculum</taxon>
    </lineage>
</organism>
<protein>
    <submittedName>
        <fullName evidence="3">DMT family transporter</fullName>
    </submittedName>
</protein>
<feature type="transmembrane region" description="Helical" evidence="1">
    <location>
        <begin position="138"/>
        <end position="158"/>
    </location>
</feature>
<dbReference type="GO" id="GO:0016020">
    <property type="term" value="C:membrane"/>
    <property type="evidence" value="ECO:0007669"/>
    <property type="project" value="InterPro"/>
</dbReference>
<feature type="transmembrane region" description="Helical" evidence="1">
    <location>
        <begin position="80"/>
        <end position="106"/>
    </location>
</feature>